<evidence type="ECO:0000313" key="4">
    <source>
        <dbReference type="Proteomes" id="UP000727407"/>
    </source>
</evidence>
<feature type="coiled-coil region" evidence="1">
    <location>
        <begin position="18"/>
        <end position="52"/>
    </location>
</feature>
<gene>
    <name evidence="3" type="ORF">DAT39_018767</name>
</gene>
<dbReference type="EMBL" id="QNUK01000576">
    <property type="protein sequence ID" value="KAF5891532.1"/>
    <property type="molecule type" value="Genomic_DNA"/>
</dbReference>
<comment type="caution">
    <text evidence="3">The sequence shown here is derived from an EMBL/GenBank/DDBJ whole genome shotgun (WGS) entry which is preliminary data.</text>
</comment>
<name>A0A8J4UAK3_CLAMG</name>
<protein>
    <submittedName>
        <fullName evidence="3">Coiled-coil domain-containing protein</fullName>
    </submittedName>
</protein>
<proteinExistence type="predicted"/>
<dbReference type="OrthoDB" id="8853683at2759"/>
<dbReference type="Pfam" id="PF15794">
    <property type="entry name" value="CCDC106"/>
    <property type="match status" value="1"/>
</dbReference>
<keyword evidence="1" id="KW-0175">Coiled coil</keyword>
<feature type="region of interest" description="Disordered" evidence="2">
    <location>
        <begin position="52"/>
        <end position="108"/>
    </location>
</feature>
<feature type="non-terminal residue" evidence="3">
    <location>
        <position position="1"/>
    </location>
</feature>
<evidence type="ECO:0000313" key="3">
    <source>
        <dbReference type="EMBL" id="KAF5891532.1"/>
    </source>
</evidence>
<dbReference type="AlphaFoldDB" id="A0A8J4UAK3"/>
<dbReference type="Proteomes" id="UP000727407">
    <property type="component" value="Unassembled WGS sequence"/>
</dbReference>
<evidence type="ECO:0000256" key="1">
    <source>
        <dbReference type="SAM" id="Coils"/>
    </source>
</evidence>
<feature type="compositionally biased region" description="Low complexity" evidence="2">
    <location>
        <begin position="64"/>
        <end position="90"/>
    </location>
</feature>
<accession>A0A8J4UAK3</accession>
<reference evidence="3" key="1">
    <citation type="submission" date="2020-07" db="EMBL/GenBank/DDBJ databases">
        <title>Clarias magur genome sequencing, assembly and annotation.</title>
        <authorList>
            <person name="Kushwaha B."/>
            <person name="Kumar R."/>
            <person name="Das P."/>
            <person name="Joshi C.G."/>
            <person name="Kumar D."/>
            <person name="Nagpure N.S."/>
            <person name="Pandey M."/>
            <person name="Agarwal S."/>
            <person name="Srivastava S."/>
            <person name="Singh M."/>
            <person name="Sahoo L."/>
            <person name="Jayasankar P."/>
            <person name="Meher P.K."/>
            <person name="Koringa P.G."/>
            <person name="Iquebal M.A."/>
            <person name="Das S.P."/>
            <person name="Bit A."/>
            <person name="Patnaik S."/>
            <person name="Patel N."/>
            <person name="Shah T.M."/>
            <person name="Hinsu A."/>
            <person name="Jena J.K."/>
        </authorList>
    </citation>
    <scope>NUCLEOTIDE SEQUENCE</scope>
    <source>
        <strain evidence="3">CIFAMagur01</strain>
        <tissue evidence="3">Testis</tissue>
    </source>
</reference>
<organism evidence="3 4">
    <name type="scientific">Clarias magur</name>
    <name type="common">Asian catfish</name>
    <name type="synonym">Macropteronotus magur</name>
    <dbReference type="NCBI Taxonomy" id="1594786"/>
    <lineage>
        <taxon>Eukaryota</taxon>
        <taxon>Metazoa</taxon>
        <taxon>Chordata</taxon>
        <taxon>Craniata</taxon>
        <taxon>Vertebrata</taxon>
        <taxon>Euteleostomi</taxon>
        <taxon>Actinopterygii</taxon>
        <taxon>Neopterygii</taxon>
        <taxon>Teleostei</taxon>
        <taxon>Ostariophysi</taxon>
        <taxon>Siluriformes</taxon>
        <taxon>Clariidae</taxon>
        <taxon>Clarias</taxon>
    </lineage>
</organism>
<dbReference type="InterPro" id="IPR031591">
    <property type="entry name" value="CCDC106"/>
</dbReference>
<feature type="compositionally biased region" description="Basic residues" evidence="2">
    <location>
        <begin position="95"/>
        <end position="108"/>
    </location>
</feature>
<evidence type="ECO:0000256" key="2">
    <source>
        <dbReference type="SAM" id="MobiDB-lite"/>
    </source>
</evidence>
<feature type="non-terminal residue" evidence="3">
    <location>
        <position position="108"/>
    </location>
</feature>
<keyword evidence="4" id="KW-1185">Reference proteome</keyword>
<sequence>CVHDPTVQLAEKRKSHELVMCKMRLECQKEKIDELTRERDYLKEQLASALRREATGSTQAIPLSSDSSSDSSSESSSDIMSDSSSNTSSSDGDRKKKKKKKRMKMKIK</sequence>